<name>A0A934MSL9_9BACL</name>
<comment type="caution">
    <text evidence="9">The sequence shown here is derived from an EMBL/GenBank/DDBJ whole genome shotgun (WGS) entry which is preliminary data.</text>
</comment>
<evidence type="ECO:0000256" key="1">
    <source>
        <dbReference type="ARBA" id="ARBA00000677"/>
    </source>
</evidence>
<dbReference type="InterPro" id="IPR000223">
    <property type="entry name" value="Pept_S26A_signal_pept_1"/>
</dbReference>
<evidence type="ECO:0000256" key="5">
    <source>
        <dbReference type="ARBA" id="ARBA00022801"/>
    </source>
</evidence>
<dbReference type="PROSITE" id="PS00760">
    <property type="entry name" value="SPASE_I_2"/>
    <property type="match status" value="1"/>
</dbReference>
<protein>
    <recommendedName>
        <fullName evidence="4 7">Signal peptidase I</fullName>
        <ecNumber evidence="4 7">3.4.21.89</ecNumber>
    </recommendedName>
</protein>
<dbReference type="AlphaFoldDB" id="A0A934MSL9"/>
<dbReference type="PRINTS" id="PR00727">
    <property type="entry name" value="LEADERPTASE"/>
</dbReference>
<dbReference type="InterPro" id="IPR019758">
    <property type="entry name" value="Pept_S26A_signal_pept_1_CS"/>
</dbReference>
<keyword evidence="10" id="KW-1185">Reference proteome</keyword>
<keyword evidence="5 7" id="KW-0378">Hydrolase</keyword>
<dbReference type="NCBIfam" id="TIGR02227">
    <property type="entry name" value="sigpep_I_bact"/>
    <property type="match status" value="1"/>
</dbReference>
<keyword evidence="7" id="KW-0645">Protease</keyword>
<dbReference type="Proteomes" id="UP000640274">
    <property type="component" value="Unassembled WGS sequence"/>
</dbReference>
<evidence type="ECO:0000256" key="4">
    <source>
        <dbReference type="ARBA" id="ARBA00013208"/>
    </source>
</evidence>
<sequence length="173" mass="19390">MNKGWKKEIKDWALTIAGAFGISLLIQSYAFAQTEVQNISMEGTLIEGQRLIEDKVSYVLTQPKRGDIVIINGPESELRLIKRLIGLPGDIIDMKDGKLYLNGKQIEESYTRGLTEPRGLALPYVVPEGKVFVMGDNREHSMDSRELGPIAFSSLEGKAVFRLWPLDKFGNLH</sequence>
<dbReference type="PROSITE" id="PS00761">
    <property type="entry name" value="SPASE_I_3"/>
    <property type="match status" value="1"/>
</dbReference>
<dbReference type="PANTHER" id="PTHR43390:SF1">
    <property type="entry name" value="CHLOROPLAST PROCESSING PEPTIDASE"/>
    <property type="match status" value="1"/>
</dbReference>
<reference evidence="9" key="1">
    <citation type="submission" date="2020-12" db="EMBL/GenBank/DDBJ databases">
        <authorList>
            <person name="Huq M.A."/>
        </authorList>
    </citation>
    <scope>NUCLEOTIDE SEQUENCE</scope>
    <source>
        <strain evidence="9">MAHUQ-46</strain>
    </source>
</reference>
<evidence type="ECO:0000313" key="9">
    <source>
        <dbReference type="EMBL" id="MBJ6364073.1"/>
    </source>
</evidence>
<gene>
    <name evidence="9" type="primary">lepB</name>
    <name evidence="9" type="ORF">JFN88_22930</name>
</gene>
<dbReference type="RefSeq" id="WP_199021679.1">
    <property type="nucleotide sequence ID" value="NZ_JAELUP010000117.1"/>
</dbReference>
<evidence type="ECO:0000256" key="6">
    <source>
        <dbReference type="PIRSR" id="PIRSR600223-1"/>
    </source>
</evidence>
<feature type="active site" evidence="6">
    <location>
        <position position="40"/>
    </location>
</feature>
<dbReference type="GO" id="GO:0009003">
    <property type="term" value="F:signal peptidase activity"/>
    <property type="evidence" value="ECO:0007669"/>
    <property type="project" value="UniProtKB-EC"/>
</dbReference>
<evidence type="ECO:0000256" key="2">
    <source>
        <dbReference type="ARBA" id="ARBA00004401"/>
    </source>
</evidence>
<evidence type="ECO:0000256" key="7">
    <source>
        <dbReference type="RuleBase" id="RU362042"/>
    </source>
</evidence>
<evidence type="ECO:0000313" key="10">
    <source>
        <dbReference type="Proteomes" id="UP000640274"/>
    </source>
</evidence>
<dbReference type="CDD" id="cd06530">
    <property type="entry name" value="S26_SPase_I"/>
    <property type="match status" value="1"/>
</dbReference>
<dbReference type="Gene3D" id="2.10.109.10">
    <property type="entry name" value="Umud Fragment, subunit A"/>
    <property type="match status" value="1"/>
</dbReference>
<feature type="domain" description="Peptidase S26" evidence="8">
    <location>
        <begin position="10"/>
        <end position="164"/>
    </location>
</feature>
<accession>A0A934MSL9</accession>
<dbReference type="GO" id="GO:0004252">
    <property type="term" value="F:serine-type endopeptidase activity"/>
    <property type="evidence" value="ECO:0007669"/>
    <property type="project" value="InterPro"/>
</dbReference>
<evidence type="ECO:0000256" key="3">
    <source>
        <dbReference type="ARBA" id="ARBA00009370"/>
    </source>
</evidence>
<dbReference type="PANTHER" id="PTHR43390">
    <property type="entry name" value="SIGNAL PEPTIDASE I"/>
    <property type="match status" value="1"/>
</dbReference>
<dbReference type="Pfam" id="PF10502">
    <property type="entry name" value="Peptidase_S26"/>
    <property type="match status" value="1"/>
</dbReference>
<dbReference type="GO" id="GO:0006465">
    <property type="term" value="P:signal peptide processing"/>
    <property type="evidence" value="ECO:0007669"/>
    <property type="project" value="InterPro"/>
</dbReference>
<dbReference type="SUPFAM" id="SSF51306">
    <property type="entry name" value="LexA/Signal peptidase"/>
    <property type="match status" value="1"/>
</dbReference>
<dbReference type="EC" id="3.4.21.89" evidence="4 7"/>
<dbReference type="InterPro" id="IPR036286">
    <property type="entry name" value="LexA/Signal_pep-like_sf"/>
</dbReference>
<dbReference type="GO" id="GO:0005886">
    <property type="term" value="C:plasma membrane"/>
    <property type="evidence" value="ECO:0007669"/>
    <property type="project" value="UniProtKB-SubCell"/>
</dbReference>
<feature type="active site" evidence="6">
    <location>
        <position position="82"/>
    </location>
</feature>
<evidence type="ECO:0000259" key="8">
    <source>
        <dbReference type="Pfam" id="PF10502"/>
    </source>
</evidence>
<comment type="similarity">
    <text evidence="3 7">Belongs to the peptidase S26 family.</text>
</comment>
<organism evidence="9 10">
    <name type="scientific">Paenibacillus roseus</name>
    <dbReference type="NCBI Taxonomy" id="2798579"/>
    <lineage>
        <taxon>Bacteria</taxon>
        <taxon>Bacillati</taxon>
        <taxon>Bacillota</taxon>
        <taxon>Bacilli</taxon>
        <taxon>Bacillales</taxon>
        <taxon>Paenibacillaceae</taxon>
        <taxon>Paenibacillus</taxon>
    </lineage>
</organism>
<dbReference type="InterPro" id="IPR019533">
    <property type="entry name" value="Peptidase_S26"/>
</dbReference>
<comment type="subcellular location">
    <subcellularLocation>
        <location evidence="2">Cell membrane</location>
        <topology evidence="2">Single-pass type II membrane protein</topology>
    </subcellularLocation>
    <subcellularLocation>
        <location evidence="7">Membrane</location>
        <topology evidence="7">Single-pass type II membrane protein</topology>
    </subcellularLocation>
</comment>
<proteinExistence type="inferred from homology"/>
<dbReference type="InterPro" id="IPR019757">
    <property type="entry name" value="Pept_S26A_signal_pept_1_Lys-AS"/>
</dbReference>
<dbReference type="EMBL" id="JAELUP010000117">
    <property type="protein sequence ID" value="MBJ6364073.1"/>
    <property type="molecule type" value="Genomic_DNA"/>
</dbReference>
<comment type="catalytic activity">
    <reaction evidence="1 7">
        <text>Cleavage of hydrophobic, N-terminal signal or leader sequences from secreted and periplasmic proteins.</text>
        <dbReference type="EC" id="3.4.21.89"/>
    </reaction>
</comment>